<reference evidence="3" key="1">
    <citation type="journal article" date="2019" name="Environ. Microbiol.">
        <title>Fungal ecological strategies reflected in gene transcription - a case study of two litter decomposers.</title>
        <authorList>
            <person name="Barbi F."/>
            <person name="Kohler A."/>
            <person name="Barry K."/>
            <person name="Baskaran P."/>
            <person name="Daum C."/>
            <person name="Fauchery L."/>
            <person name="Ihrmark K."/>
            <person name="Kuo A."/>
            <person name="LaButti K."/>
            <person name="Lipzen A."/>
            <person name="Morin E."/>
            <person name="Grigoriev I.V."/>
            <person name="Henrissat B."/>
            <person name="Lindahl B."/>
            <person name="Martin F."/>
        </authorList>
    </citation>
    <scope>NUCLEOTIDE SEQUENCE</scope>
    <source>
        <strain evidence="3">JB14</strain>
    </source>
</reference>
<dbReference type="GO" id="GO:0006338">
    <property type="term" value="P:chromatin remodeling"/>
    <property type="evidence" value="ECO:0007669"/>
    <property type="project" value="UniProtKB-ARBA"/>
</dbReference>
<dbReference type="SMART" id="SM00298">
    <property type="entry name" value="CHROMO"/>
    <property type="match status" value="1"/>
</dbReference>
<dbReference type="AlphaFoldDB" id="A0A6A4HME4"/>
<feature type="domain" description="Chromo" evidence="2">
    <location>
        <begin position="45"/>
        <end position="84"/>
    </location>
</feature>
<feature type="region of interest" description="Disordered" evidence="1">
    <location>
        <begin position="1"/>
        <end position="46"/>
    </location>
</feature>
<dbReference type="Gene3D" id="2.40.50.40">
    <property type="match status" value="1"/>
</dbReference>
<dbReference type="Pfam" id="PF00385">
    <property type="entry name" value="Chromo"/>
    <property type="match status" value="1"/>
</dbReference>
<keyword evidence="4" id="KW-1185">Reference proteome</keyword>
<accession>A0A6A4HME4</accession>
<dbReference type="InterPro" id="IPR000953">
    <property type="entry name" value="Chromo/chromo_shadow_dom"/>
</dbReference>
<sequence length="197" mass="22285">MARSVSIVADSEGRPDDAHAPEEEATNNAGVDGEEGEIEEEEEEYEIEEVLKHNKGQFPEGRLGYFVKWKNYGSEHNSWVDEQDAGNFSIAYWAKKNAAKAARTSRGRKSNVPASPEPSRKRRKSVKNDEEEEEQETPEAVPKEEEEGGEDELMSADKFIQQNKHRNAWDDLISRIDTVEKPSGSAKADDLVVYFRL</sequence>
<evidence type="ECO:0000259" key="2">
    <source>
        <dbReference type="PROSITE" id="PS50013"/>
    </source>
</evidence>
<dbReference type="InterPro" id="IPR016197">
    <property type="entry name" value="Chromo-like_dom_sf"/>
</dbReference>
<dbReference type="PROSITE" id="PS50013">
    <property type="entry name" value="CHROMO_2"/>
    <property type="match status" value="1"/>
</dbReference>
<feature type="compositionally biased region" description="Basic and acidic residues" evidence="1">
    <location>
        <begin position="11"/>
        <end position="22"/>
    </location>
</feature>
<gene>
    <name evidence="3" type="ORF">BT96DRAFT_994153</name>
</gene>
<evidence type="ECO:0000313" key="4">
    <source>
        <dbReference type="Proteomes" id="UP000799118"/>
    </source>
</evidence>
<feature type="region of interest" description="Disordered" evidence="1">
    <location>
        <begin position="99"/>
        <end position="161"/>
    </location>
</feature>
<organism evidence="3 4">
    <name type="scientific">Gymnopus androsaceus JB14</name>
    <dbReference type="NCBI Taxonomy" id="1447944"/>
    <lineage>
        <taxon>Eukaryota</taxon>
        <taxon>Fungi</taxon>
        <taxon>Dikarya</taxon>
        <taxon>Basidiomycota</taxon>
        <taxon>Agaricomycotina</taxon>
        <taxon>Agaricomycetes</taxon>
        <taxon>Agaricomycetidae</taxon>
        <taxon>Agaricales</taxon>
        <taxon>Marasmiineae</taxon>
        <taxon>Omphalotaceae</taxon>
        <taxon>Gymnopus</taxon>
    </lineage>
</organism>
<feature type="compositionally biased region" description="Acidic residues" evidence="1">
    <location>
        <begin position="32"/>
        <end position="46"/>
    </location>
</feature>
<name>A0A6A4HME4_9AGAR</name>
<feature type="compositionally biased region" description="Acidic residues" evidence="1">
    <location>
        <begin position="144"/>
        <end position="154"/>
    </location>
</feature>
<proteinExistence type="predicted"/>
<evidence type="ECO:0000256" key="1">
    <source>
        <dbReference type="SAM" id="MobiDB-lite"/>
    </source>
</evidence>
<dbReference type="OrthoDB" id="433924at2759"/>
<protein>
    <recommendedName>
        <fullName evidence="2">Chromo domain-containing protein</fullName>
    </recommendedName>
</protein>
<dbReference type="InterPro" id="IPR023780">
    <property type="entry name" value="Chromo_domain"/>
</dbReference>
<dbReference type="SUPFAM" id="SSF54160">
    <property type="entry name" value="Chromo domain-like"/>
    <property type="match status" value="1"/>
</dbReference>
<dbReference type="Proteomes" id="UP000799118">
    <property type="component" value="Unassembled WGS sequence"/>
</dbReference>
<dbReference type="EMBL" id="ML769472">
    <property type="protein sequence ID" value="KAE9399183.1"/>
    <property type="molecule type" value="Genomic_DNA"/>
</dbReference>
<evidence type="ECO:0000313" key="3">
    <source>
        <dbReference type="EMBL" id="KAE9399183.1"/>
    </source>
</evidence>